<dbReference type="InterPro" id="IPR011024">
    <property type="entry name" value="G_crystallin-like"/>
</dbReference>
<reference evidence="3" key="1">
    <citation type="submission" date="2016-11" db="EMBL/GenBank/DDBJ databases">
        <authorList>
            <person name="Jaros S."/>
            <person name="Januszkiewicz K."/>
            <person name="Wedrychowicz H."/>
        </authorList>
    </citation>
    <scope>NUCLEOTIDE SEQUENCE [LARGE SCALE GENOMIC DNA]</scope>
    <source>
        <strain evidence="3">CGMCC 4.3555</strain>
    </source>
</reference>
<keyword evidence="1" id="KW-0732">Signal</keyword>
<dbReference type="Pfam" id="PF03995">
    <property type="entry name" value="Inhibitor_I36"/>
    <property type="match status" value="1"/>
</dbReference>
<dbReference type="SUPFAM" id="SSF49695">
    <property type="entry name" value="gamma-Crystallin-like"/>
    <property type="match status" value="1"/>
</dbReference>
<comment type="caution">
    <text evidence="2">The sequence shown here is derived from an EMBL/GenBank/DDBJ whole genome shotgun (WGS) entry which is preliminary data.</text>
</comment>
<protein>
    <submittedName>
        <fullName evidence="2">Peptidase inhibitor family I36</fullName>
    </submittedName>
</protein>
<accession>A0A9X8N956</accession>
<dbReference type="AlphaFoldDB" id="A0A9X8N956"/>
<dbReference type="EMBL" id="FRBK01000034">
    <property type="protein sequence ID" value="SHN31627.1"/>
    <property type="molecule type" value="Genomic_DNA"/>
</dbReference>
<evidence type="ECO:0000313" key="3">
    <source>
        <dbReference type="Proteomes" id="UP000184388"/>
    </source>
</evidence>
<feature type="chain" id="PRO_5040988649" evidence="1">
    <location>
        <begin position="27"/>
        <end position="127"/>
    </location>
</feature>
<name>A0A9X8N956_9ACTN</name>
<dbReference type="RefSeq" id="WP_167390907.1">
    <property type="nucleotide sequence ID" value="NZ_FRBK01000034.1"/>
</dbReference>
<proteinExistence type="predicted"/>
<organism evidence="2 3">
    <name type="scientific">Streptomyces yunnanensis</name>
    <dbReference type="NCBI Taxonomy" id="156453"/>
    <lineage>
        <taxon>Bacteria</taxon>
        <taxon>Bacillati</taxon>
        <taxon>Actinomycetota</taxon>
        <taxon>Actinomycetes</taxon>
        <taxon>Kitasatosporales</taxon>
        <taxon>Streptomycetaceae</taxon>
        <taxon>Streptomyces</taxon>
    </lineage>
</organism>
<dbReference type="Gene3D" id="2.60.20.10">
    <property type="entry name" value="Crystallins"/>
    <property type="match status" value="1"/>
</dbReference>
<evidence type="ECO:0000256" key="1">
    <source>
        <dbReference type="SAM" id="SignalP"/>
    </source>
</evidence>
<gene>
    <name evidence="2" type="ORF">SAMN05216268_13440</name>
</gene>
<evidence type="ECO:0000313" key="2">
    <source>
        <dbReference type="EMBL" id="SHN31627.1"/>
    </source>
</evidence>
<dbReference type="Proteomes" id="UP000184388">
    <property type="component" value="Unassembled WGS sequence"/>
</dbReference>
<sequence>MPVLRKIVVAAAVLAGTVICAYPSSAQPLTSSSSGSSTGHARLATGSWHAYSEPDWSGPDKTFSGNTGDCNYVGDNWNDRIRSARADGANTKVELWDNADCTGGSIVIDGSGYHSIGDWVSAYRVTS</sequence>
<feature type="signal peptide" evidence="1">
    <location>
        <begin position="1"/>
        <end position="26"/>
    </location>
</feature>